<keyword evidence="2" id="KW-0472">Membrane</keyword>
<keyword evidence="2" id="KW-1133">Transmembrane helix</keyword>
<gene>
    <name evidence="3" type="ORF">ACFOX3_06410</name>
</gene>
<dbReference type="RefSeq" id="WP_290264074.1">
    <property type="nucleotide sequence ID" value="NZ_JAUFQG010000006.1"/>
</dbReference>
<feature type="transmembrane region" description="Helical" evidence="2">
    <location>
        <begin position="6"/>
        <end position="27"/>
    </location>
</feature>
<keyword evidence="1" id="KW-0175">Coiled coil</keyword>
<evidence type="ECO:0008006" key="5">
    <source>
        <dbReference type="Google" id="ProtNLM"/>
    </source>
</evidence>
<proteinExistence type="predicted"/>
<keyword evidence="2" id="KW-0812">Transmembrane</keyword>
<organism evidence="3 4">
    <name type="scientific">Simiduia curdlanivorans</name>
    <dbReference type="NCBI Taxonomy" id="1492769"/>
    <lineage>
        <taxon>Bacteria</taxon>
        <taxon>Pseudomonadati</taxon>
        <taxon>Pseudomonadota</taxon>
        <taxon>Gammaproteobacteria</taxon>
        <taxon>Cellvibrionales</taxon>
        <taxon>Cellvibrionaceae</taxon>
        <taxon>Simiduia</taxon>
    </lineage>
</organism>
<accession>A0ABV8V235</accession>
<comment type="caution">
    <text evidence="3">The sequence shown here is derived from an EMBL/GenBank/DDBJ whole genome shotgun (WGS) entry which is preliminary data.</text>
</comment>
<dbReference type="Proteomes" id="UP001595840">
    <property type="component" value="Unassembled WGS sequence"/>
</dbReference>
<evidence type="ECO:0000256" key="1">
    <source>
        <dbReference type="SAM" id="Coils"/>
    </source>
</evidence>
<feature type="coiled-coil region" evidence="1">
    <location>
        <begin position="242"/>
        <end position="363"/>
    </location>
</feature>
<dbReference type="EMBL" id="JBHSCX010000004">
    <property type="protein sequence ID" value="MFC4361926.1"/>
    <property type="molecule type" value="Genomic_DNA"/>
</dbReference>
<evidence type="ECO:0000313" key="4">
    <source>
        <dbReference type="Proteomes" id="UP001595840"/>
    </source>
</evidence>
<reference evidence="4" key="1">
    <citation type="journal article" date="2019" name="Int. J. Syst. Evol. Microbiol.">
        <title>The Global Catalogue of Microorganisms (GCM) 10K type strain sequencing project: providing services to taxonomists for standard genome sequencing and annotation.</title>
        <authorList>
            <consortium name="The Broad Institute Genomics Platform"/>
            <consortium name="The Broad Institute Genome Sequencing Center for Infectious Disease"/>
            <person name="Wu L."/>
            <person name="Ma J."/>
        </authorList>
    </citation>
    <scope>NUCLEOTIDE SEQUENCE [LARGE SCALE GENOMIC DNA]</scope>
    <source>
        <strain evidence="4">CECT 8570</strain>
    </source>
</reference>
<evidence type="ECO:0000256" key="2">
    <source>
        <dbReference type="SAM" id="Phobius"/>
    </source>
</evidence>
<keyword evidence="4" id="KW-1185">Reference proteome</keyword>
<protein>
    <recommendedName>
        <fullName evidence="5">Chromosome partition protein Smc</fullName>
    </recommendedName>
</protein>
<sequence length="396" mass="44823">MEFSEWVVYTVAEVLLVLTIACLLLFLQTKGLKALISSLQGKLTKAIGELREAKGKQASTPEGPSYTEQIAVQIQATEKYHAEQDSDLSIEQDITAKTPKERLVAAMRYRFLRAEQDGLAEHADLPDWPRIALHYDQLPAPQSQIDPQPPSTPETALKLSYDEQRDEIERFKRLFTTMERQWQIAKAKAQDYYNQLLSLIGDSSDPTHLTLKKLAQEQIAHIDKAAASINAPPSNSANRQDVDKLKAINERQKNEIAALQDKLANASTDQQRLAITADFERQLAQQQQFMKESEVCIDLLERELEAASRRIEQLEAQKPVAGSSEQNALLKDKHTLNKQIQQLRSENEQLVNLAEHAEAEQRRLIAVKNKEVEAIKGKFAELAKRYKALANTHKRT</sequence>
<evidence type="ECO:0000313" key="3">
    <source>
        <dbReference type="EMBL" id="MFC4361926.1"/>
    </source>
</evidence>
<name>A0ABV8V235_9GAMM</name>